<dbReference type="InterPro" id="IPR001412">
    <property type="entry name" value="aa-tRNA-synth_I_CS"/>
</dbReference>
<evidence type="ECO:0000256" key="1">
    <source>
        <dbReference type="ARBA" id="ARBA00004496"/>
    </source>
</evidence>
<dbReference type="HAMAP" id="MF_02004">
    <property type="entry name" value="Val_tRNA_synth_type1"/>
    <property type="match status" value="1"/>
</dbReference>
<dbReference type="FunFam" id="1.10.287.380:FF:000001">
    <property type="entry name" value="Valine--tRNA ligase"/>
    <property type="match status" value="1"/>
</dbReference>
<dbReference type="InterPro" id="IPR002303">
    <property type="entry name" value="Valyl-tRNA_ligase"/>
</dbReference>
<dbReference type="NCBIfam" id="TIGR00422">
    <property type="entry name" value="valS"/>
    <property type="match status" value="1"/>
</dbReference>
<comment type="subunit">
    <text evidence="2 13">Monomer.</text>
</comment>
<dbReference type="InterPro" id="IPR009008">
    <property type="entry name" value="Val/Leu/Ile-tRNA-synth_edit"/>
</dbReference>
<comment type="catalytic activity">
    <reaction evidence="10 13">
        <text>tRNA(Val) + L-valine + ATP = L-valyl-tRNA(Val) + AMP + diphosphate</text>
        <dbReference type="Rhea" id="RHEA:10704"/>
        <dbReference type="Rhea" id="RHEA-COMP:9672"/>
        <dbReference type="Rhea" id="RHEA-COMP:9708"/>
        <dbReference type="ChEBI" id="CHEBI:30616"/>
        <dbReference type="ChEBI" id="CHEBI:33019"/>
        <dbReference type="ChEBI" id="CHEBI:57762"/>
        <dbReference type="ChEBI" id="CHEBI:78442"/>
        <dbReference type="ChEBI" id="CHEBI:78537"/>
        <dbReference type="ChEBI" id="CHEBI:456215"/>
        <dbReference type="EC" id="6.1.1.9"/>
    </reaction>
</comment>
<dbReference type="GO" id="GO:0004832">
    <property type="term" value="F:valine-tRNA ligase activity"/>
    <property type="evidence" value="ECO:0007669"/>
    <property type="project" value="UniProtKB-UniRule"/>
</dbReference>
<proteinExistence type="inferred from homology"/>
<dbReference type="GO" id="GO:0006438">
    <property type="term" value="P:valyl-tRNA aminoacylation"/>
    <property type="evidence" value="ECO:0007669"/>
    <property type="project" value="UniProtKB-UniRule"/>
</dbReference>
<keyword evidence="6 13" id="KW-0067">ATP-binding</keyword>
<dbReference type="Pfam" id="PF08264">
    <property type="entry name" value="Anticodon_1"/>
    <property type="match status" value="1"/>
</dbReference>
<dbReference type="KEGG" id="salk:FBQ74_03840"/>
<evidence type="ECO:0000259" key="14">
    <source>
        <dbReference type="Pfam" id="PF00133"/>
    </source>
</evidence>
<dbReference type="Pfam" id="PF00133">
    <property type="entry name" value="tRNA-synt_1"/>
    <property type="match status" value="1"/>
</dbReference>
<feature type="binding site" evidence="13">
    <location>
        <position position="525"/>
    </location>
    <ligand>
        <name>ATP</name>
        <dbReference type="ChEBI" id="CHEBI:30616"/>
    </ligand>
</feature>
<evidence type="ECO:0000313" key="17">
    <source>
        <dbReference type="EMBL" id="QCZ92655.1"/>
    </source>
</evidence>
<keyword evidence="3 13" id="KW-0963">Cytoplasm</keyword>
<keyword evidence="7 13" id="KW-0648">Protein biosynthesis</keyword>
<feature type="domain" description="Methionyl/Valyl/Leucyl/Isoleucyl-tRNA synthetase anticodon-binding" evidence="15">
    <location>
        <begin position="642"/>
        <end position="796"/>
    </location>
</feature>
<dbReference type="GO" id="GO:0002161">
    <property type="term" value="F:aminoacyl-tRNA deacylase activity"/>
    <property type="evidence" value="ECO:0007669"/>
    <property type="project" value="InterPro"/>
</dbReference>
<dbReference type="FunFam" id="3.40.50.620:FF:000032">
    <property type="entry name" value="Valine--tRNA ligase"/>
    <property type="match status" value="1"/>
</dbReference>
<dbReference type="Gene3D" id="3.90.740.10">
    <property type="entry name" value="Valyl/Leucyl/Isoleucyl-tRNA synthetase, editing domain"/>
    <property type="match status" value="1"/>
</dbReference>
<dbReference type="CDD" id="cd00817">
    <property type="entry name" value="ValRS_core"/>
    <property type="match status" value="1"/>
</dbReference>
<feature type="domain" description="Aminoacyl-tRNA synthetase class Ia" evidence="14">
    <location>
        <begin position="13"/>
        <end position="599"/>
    </location>
</feature>
<dbReference type="InterPro" id="IPR010978">
    <property type="entry name" value="tRNA-bd_arm"/>
</dbReference>
<organism evidence="17 18">
    <name type="scientific">Salinimonas iocasae</name>
    <dbReference type="NCBI Taxonomy" id="2572577"/>
    <lineage>
        <taxon>Bacteria</taxon>
        <taxon>Pseudomonadati</taxon>
        <taxon>Pseudomonadota</taxon>
        <taxon>Gammaproteobacteria</taxon>
        <taxon>Alteromonadales</taxon>
        <taxon>Alteromonadaceae</taxon>
        <taxon>Alteromonas/Salinimonas group</taxon>
        <taxon>Salinimonas</taxon>
    </lineage>
</organism>
<feature type="coiled-coil region" evidence="13">
    <location>
        <begin position="854"/>
        <end position="923"/>
    </location>
</feature>
<dbReference type="Pfam" id="PF10458">
    <property type="entry name" value="Val_tRNA-synt_C"/>
    <property type="match status" value="1"/>
</dbReference>
<dbReference type="RefSeq" id="WP_139755404.1">
    <property type="nucleotide sequence ID" value="NZ_CP039852.1"/>
</dbReference>
<dbReference type="Gene3D" id="1.10.287.380">
    <property type="entry name" value="Valyl-tRNA synthetase, C-terminal domain"/>
    <property type="match status" value="1"/>
</dbReference>
<comment type="similarity">
    <text evidence="12 13">Belongs to the class-I aminoacyl-tRNA synthetase family. ValS type 1 subfamily.</text>
</comment>
<comment type="function">
    <text evidence="11 13">Catalyzes the attachment of valine to tRNA(Val). As ValRS can inadvertently accommodate and process structurally similar amino acids such as threonine, to avoid such errors, it has a 'posttransfer' editing activity that hydrolyzes mischarged Thr-tRNA(Val) in a tRNA-dependent manner.</text>
</comment>
<dbReference type="PROSITE" id="PS00178">
    <property type="entry name" value="AA_TRNA_LIGASE_I"/>
    <property type="match status" value="1"/>
</dbReference>
<dbReference type="InterPro" id="IPR009080">
    <property type="entry name" value="tRNAsynth_Ia_anticodon-bd"/>
</dbReference>
<dbReference type="FunFam" id="3.90.740.10:FF:000005">
    <property type="entry name" value="Valine--tRNA ligase, mitochondrial"/>
    <property type="match status" value="1"/>
</dbReference>
<dbReference type="SUPFAM" id="SSF47323">
    <property type="entry name" value="Anticodon-binding domain of a subclass of class I aminoacyl-tRNA synthetases"/>
    <property type="match status" value="1"/>
</dbReference>
<name>A0A5B7YB11_9ALTE</name>
<dbReference type="Gene3D" id="1.10.730.10">
    <property type="entry name" value="Isoleucyl-tRNA Synthetase, Domain 1"/>
    <property type="match status" value="1"/>
</dbReference>
<evidence type="ECO:0000256" key="8">
    <source>
        <dbReference type="ARBA" id="ARBA00023054"/>
    </source>
</evidence>
<evidence type="ECO:0000256" key="13">
    <source>
        <dbReference type="HAMAP-Rule" id="MF_02004"/>
    </source>
</evidence>
<comment type="domain">
    <text evidence="13">ValRS has two distinct active sites: one for aminoacylation and one for editing. The misactivated threonine is translocated from the active site to the editing site.</text>
</comment>
<comment type="subcellular location">
    <subcellularLocation>
        <location evidence="1 13">Cytoplasm</location>
    </subcellularLocation>
</comment>
<evidence type="ECO:0000256" key="7">
    <source>
        <dbReference type="ARBA" id="ARBA00022917"/>
    </source>
</evidence>
<keyword evidence="4 13" id="KW-0436">Ligase</keyword>
<evidence type="ECO:0000256" key="4">
    <source>
        <dbReference type="ARBA" id="ARBA00022598"/>
    </source>
</evidence>
<evidence type="ECO:0000256" key="9">
    <source>
        <dbReference type="ARBA" id="ARBA00023146"/>
    </source>
</evidence>
<dbReference type="SUPFAM" id="SSF52374">
    <property type="entry name" value="Nucleotidylyl transferase"/>
    <property type="match status" value="1"/>
</dbReference>
<evidence type="ECO:0000256" key="6">
    <source>
        <dbReference type="ARBA" id="ARBA00022840"/>
    </source>
</evidence>
<dbReference type="PANTHER" id="PTHR11946">
    <property type="entry name" value="VALYL-TRNA SYNTHETASES"/>
    <property type="match status" value="1"/>
</dbReference>
<dbReference type="GO" id="GO:0005524">
    <property type="term" value="F:ATP binding"/>
    <property type="evidence" value="ECO:0007669"/>
    <property type="project" value="UniProtKB-UniRule"/>
</dbReference>
<evidence type="ECO:0000259" key="15">
    <source>
        <dbReference type="Pfam" id="PF08264"/>
    </source>
</evidence>
<dbReference type="InterPro" id="IPR037118">
    <property type="entry name" value="Val-tRNA_synth_C_sf"/>
</dbReference>
<dbReference type="CDD" id="cd07962">
    <property type="entry name" value="Anticodon_Ia_Val"/>
    <property type="match status" value="1"/>
</dbReference>
<protein>
    <recommendedName>
        <fullName evidence="13">Valine--tRNA ligase</fullName>
        <ecNumber evidence="13">6.1.1.9</ecNumber>
    </recommendedName>
    <alternativeName>
        <fullName evidence="13">Valyl-tRNA synthetase</fullName>
        <shortName evidence="13">ValRS</shortName>
    </alternativeName>
</protein>
<dbReference type="InterPro" id="IPR019499">
    <property type="entry name" value="Val-tRNA_synth_tRNA-bd"/>
</dbReference>
<dbReference type="EMBL" id="CP039852">
    <property type="protein sequence ID" value="QCZ92655.1"/>
    <property type="molecule type" value="Genomic_DNA"/>
</dbReference>
<sequence>MDKTFEPKSIEQQCYQSWESSGMFKASGEGEPYCILLPPPNVTGSLHMGHGFQQTIMDVLTRYHRMKGDNTLWQVGTDHAGIATQMVVERQLNAQGKTRHDLGREEFVEKIWDWKAQSGGTITQQMRRMGTSPDWDREVFTMDDNLSQAVTEVFVKLHEEGLIYRGKRLVNWDPVLHTAVSDLEVLNEEEAGFMWHMRYPLADGSGELVVATTRPETMLGDTAVAVHPEDERYADLVGKEIKLPITGRLIPIIADDYVDPEFGTGCVKITPAHDFNDYDMGKRHNLPMINVLTADAKINDEAPEAYRGMDRFDARKQIVADLDSAGLLVKIDDHKLKVPRGDRTGAVIEPFLTDQWYVAVESLATPAIEAVESGEIRFVPENWNKTYYQWMHNIQDWCISRQLWWGHRIPAWYDDEGNIYVGRDEAEVRAKHGLDDGISLTQDEDVLDTWFSSALWPFATLGWPKETPELETFLPSSVLVTGFDIIFFWVARMIMMTKKFTGKIPFKDIYITGLIRDESGDKMSKSKGNVLDPIDLIDGIELEDLVNKRTSGMMQPQLAEKIAKRTRKQFPDGIQAYGTDALRFTFAAMASTSRDINFDMGRVEGYRNFCNKIWNASRFVLMNTETEDTGRDGGDMQLSLADHWILAKFQQTLKEFEQALADYRFDIAAQTAYEFTWNQFCDWYLELTKPVLNSEESTPAQKRGTRHTLINMLESMLRLLHPFMPFITEEIWQKVAPLSAVKDETQSIMVQPFPTQDTALQDDQVLADIEWVKRFIVGIRNIRGEMDISPNKPLNAKLRNVSDEDRRRIDTARVFIDRLARLESIDILAEGEQAPPSATAIVGDMEILIPMAGLIDKDAELARLSKAIDKTEKDLSRVQGKLANEKFVSNAPDAVIEKERSKLDEAEKQLSKLKEQYETINAL</sequence>
<keyword evidence="18" id="KW-1185">Reference proteome</keyword>
<feature type="short sequence motif" description="'KMSKS' region" evidence="13">
    <location>
        <begin position="522"/>
        <end position="526"/>
    </location>
</feature>
<feature type="domain" description="Valyl-tRNA synthetase tRNA-binding arm" evidence="16">
    <location>
        <begin position="858"/>
        <end position="919"/>
    </location>
</feature>
<evidence type="ECO:0000256" key="3">
    <source>
        <dbReference type="ARBA" id="ARBA00022490"/>
    </source>
</evidence>
<dbReference type="PANTHER" id="PTHR11946:SF93">
    <property type="entry name" value="VALINE--TRNA LIGASE, CHLOROPLASTIC_MITOCHONDRIAL 2"/>
    <property type="match status" value="1"/>
</dbReference>
<dbReference type="InterPro" id="IPR013155">
    <property type="entry name" value="M/V/L/I-tRNA-synth_anticd-bd"/>
</dbReference>
<dbReference type="NCBIfam" id="NF004349">
    <property type="entry name" value="PRK05729.1"/>
    <property type="match status" value="1"/>
</dbReference>
<keyword evidence="8 13" id="KW-0175">Coiled coil</keyword>
<dbReference type="SUPFAM" id="SSF50677">
    <property type="entry name" value="ValRS/IleRS/LeuRS editing domain"/>
    <property type="match status" value="1"/>
</dbReference>
<feature type="short sequence motif" description="'HIGH' region" evidence="13">
    <location>
        <begin position="40"/>
        <end position="50"/>
    </location>
</feature>
<dbReference type="Gene3D" id="3.40.50.620">
    <property type="entry name" value="HUPs"/>
    <property type="match status" value="2"/>
</dbReference>
<reference evidence="17 18" key="1">
    <citation type="submission" date="2019-04" db="EMBL/GenBank/DDBJ databases">
        <title>Salinimonas iocasae sp. nov., a halophilic bacterium isolated from the outer tube casing of tubeworms in Okinawa Trough.</title>
        <authorList>
            <person name="Zhang H."/>
            <person name="Wang H."/>
            <person name="Li C."/>
        </authorList>
    </citation>
    <scope>NUCLEOTIDE SEQUENCE [LARGE SCALE GENOMIC DNA]</scope>
    <source>
        <strain evidence="17 18">KX18D6</strain>
    </source>
</reference>
<dbReference type="FunFam" id="3.40.50.620:FF:000073">
    <property type="entry name" value="Valine--tRNA ligase"/>
    <property type="match status" value="1"/>
</dbReference>
<evidence type="ECO:0000256" key="5">
    <source>
        <dbReference type="ARBA" id="ARBA00022741"/>
    </source>
</evidence>
<gene>
    <name evidence="13" type="primary">valS</name>
    <name evidence="17" type="ORF">FBQ74_03840</name>
</gene>
<comment type="domain">
    <text evidence="13">The C-terminal coiled-coil domain is crucial for aminoacylation activity.</text>
</comment>
<dbReference type="AlphaFoldDB" id="A0A5B7YB11"/>
<dbReference type="GO" id="GO:0005829">
    <property type="term" value="C:cytosol"/>
    <property type="evidence" value="ECO:0007669"/>
    <property type="project" value="TreeGrafter"/>
</dbReference>
<keyword evidence="5 13" id="KW-0547">Nucleotide-binding</keyword>
<dbReference type="SUPFAM" id="SSF46589">
    <property type="entry name" value="tRNA-binding arm"/>
    <property type="match status" value="1"/>
</dbReference>
<evidence type="ECO:0000256" key="10">
    <source>
        <dbReference type="ARBA" id="ARBA00047552"/>
    </source>
</evidence>
<evidence type="ECO:0000256" key="11">
    <source>
        <dbReference type="ARBA" id="ARBA00055630"/>
    </source>
</evidence>
<evidence type="ECO:0000259" key="16">
    <source>
        <dbReference type="Pfam" id="PF10458"/>
    </source>
</evidence>
<dbReference type="PRINTS" id="PR00986">
    <property type="entry name" value="TRNASYNTHVAL"/>
</dbReference>
<dbReference type="EC" id="6.1.1.9" evidence="13"/>
<evidence type="ECO:0000256" key="2">
    <source>
        <dbReference type="ARBA" id="ARBA00011245"/>
    </source>
</evidence>
<keyword evidence="9 13" id="KW-0030">Aminoacyl-tRNA synthetase</keyword>
<evidence type="ECO:0000256" key="12">
    <source>
        <dbReference type="ARBA" id="ARBA00060830"/>
    </source>
</evidence>
<dbReference type="FunFam" id="1.10.730.10:FF:000007">
    <property type="entry name" value="Valine--tRNA ligase"/>
    <property type="match status" value="1"/>
</dbReference>
<dbReference type="Proteomes" id="UP000304912">
    <property type="component" value="Chromosome"/>
</dbReference>
<dbReference type="InterPro" id="IPR002300">
    <property type="entry name" value="aa-tRNA-synth_Ia"/>
</dbReference>
<dbReference type="InterPro" id="IPR033705">
    <property type="entry name" value="Anticodon_Ia_Val"/>
</dbReference>
<dbReference type="OrthoDB" id="9810365at2"/>
<dbReference type="InterPro" id="IPR014729">
    <property type="entry name" value="Rossmann-like_a/b/a_fold"/>
</dbReference>
<evidence type="ECO:0000313" key="18">
    <source>
        <dbReference type="Proteomes" id="UP000304912"/>
    </source>
</evidence>
<accession>A0A5B7YB11</accession>